<dbReference type="SMART" id="SM00448">
    <property type="entry name" value="REC"/>
    <property type="match status" value="1"/>
</dbReference>
<feature type="transmembrane region" description="Helical" evidence="12">
    <location>
        <begin position="879"/>
        <end position="901"/>
    </location>
</feature>
<evidence type="ECO:0000256" key="11">
    <source>
        <dbReference type="PROSITE-ProRule" id="PRU00169"/>
    </source>
</evidence>
<keyword evidence="3 11" id="KW-0597">Phosphoprotein</keyword>
<evidence type="ECO:0000313" key="15">
    <source>
        <dbReference type="EMBL" id="PHN02354.1"/>
    </source>
</evidence>
<dbReference type="InterPro" id="IPR003661">
    <property type="entry name" value="HisK_dim/P_dom"/>
</dbReference>
<keyword evidence="16" id="KW-1185">Reference proteome</keyword>
<dbReference type="SMART" id="SM00388">
    <property type="entry name" value="HisKA"/>
    <property type="match status" value="1"/>
</dbReference>
<dbReference type="Gene3D" id="3.40.50.2300">
    <property type="match status" value="1"/>
</dbReference>
<accession>A0A2D0N1G2</accession>
<sequence>MISYPVTSPRTNRPDPAMVDCLLEKSTKAIKGKKINSDRVIRPVVRPGRKPEMRSRTTNFQAAGKPQLIQLPEELPVISPGSDLVPLPKTVLGVGRTQLAVQPPRTLAAPAEIKPEAIANFKQLSVDQGMSTMFVHAVVEDQHGNIWFGTGGGGISRFDHYSFMHFSEAEGLLYSSVHSLLIDSRDNLWIGTDGKGLSRYDGHQFTHFTDQNGLSDNAIECMMEDSKGGLWFGTANGGVNKFDPLANEGQGSFTHYTIEQGLSHNDVRAILEDSRGNIWFGTEGGGVSRFEPRANNGWGRFTHFTEESGLSSNLVYAITEDKQGNIWLGTKEGLDRYDGQSIARFTTKEGLSADYIRSLLTDSRGNLWIGTEYGGVIKYIPNAYGGLGSFTRFAFEEGFTSRRIVSIMEDHSGRFWFAVQGDGAYRYDERSFTYHYNLGSVKLENGQAKLLADYNGSLRAYDPDMHIYTRYAPEDLGSEGYFTALLEDSNGNYWLGTDSSGIIRYNPRTNESTSFTERHGLVHKQVFTIMEDSRGDLWIGSHHHGVSRYNPTRQEMTHFTESEGLANNHVHILVEDSQGYIWIGMGHGGITRYAPDQTGNGGSFTDFTTETGLTTDQVNTIMEDSKGNIWIGTWNGGINIFHPTGKGGTFTYIDKEDGLSNSIIQHITEDRQGRFWVSTEQGLNLLVPDSTAVGSDYFRIINLDREDGLKGTNIGGSLLDSENRIWWRDIMLDLREFQLPEKAPRIQLNQLELEQTFVDYRRLPNDSTYLNSILFGKHLEGTYDSVAAFYNYPLNLQLPHNINHLTFSYSAIDWVAPHKISYQFMLEGLEEGWNPVTTENKADYRSLPPGTFTFKVRAAGQTMRWSEPFAYTFTILPPWWLTWWAKAFYGLIGLVLVWTVIRSRTAALEKRQKVLEQTVREKTAEVVQQKERAERSEKIKQQFLANMSHEIRTPMNAILGMIRILRRHALLPAQRPYIDAIHQSADNLLVILNDILDLSKIEAGKIEIASVPINPVKVVENVLDILKFKAEEKGLRLNYRTEGDVPELVMGDPTRLNQILLNLIGNAIKFTDKGTIRTLICRNGESGMLRFAVEDQGIGIPADKLQTIFNSFEQVSASSTRKYGGTGLGLTITKQLVDLQKGKIWIKSEENKGSTFFFELPVRLAAGKEVAETTATEDQLKTMGNELAGMKILLAEDNAFNSMLVQDDLSYYVPGVEVDLAQNGLAALESYQANTYDLILMDVHMPEMNGYEASRHIRKLEAERQIKTPIPIIAMTASLLKSEVALCYEAGMDNYVPKPYKIEELIGTLFSMANN</sequence>
<dbReference type="InterPro" id="IPR011006">
    <property type="entry name" value="CheY-like_superfamily"/>
</dbReference>
<dbReference type="FunFam" id="3.30.565.10:FF:000010">
    <property type="entry name" value="Sensor histidine kinase RcsC"/>
    <property type="match status" value="1"/>
</dbReference>
<evidence type="ECO:0000256" key="3">
    <source>
        <dbReference type="ARBA" id="ARBA00022553"/>
    </source>
</evidence>
<dbReference type="CDD" id="cd17546">
    <property type="entry name" value="REC_hyHK_CKI1_RcsC-like"/>
    <property type="match status" value="1"/>
</dbReference>
<evidence type="ECO:0000256" key="2">
    <source>
        <dbReference type="ARBA" id="ARBA00012438"/>
    </source>
</evidence>
<dbReference type="PRINTS" id="PR00344">
    <property type="entry name" value="BCTRLSENSOR"/>
</dbReference>
<dbReference type="Pfam" id="PF00512">
    <property type="entry name" value="HisKA"/>
    <property type="match status" value="1"/>
</dbReference>
<keyword evidence="7" id="KW-0067">ATP-binding</keyword>
<keyword evidence="5" id="KW-0547">Nucleotide-binding</keyword>
<dbReference type="GO" id="GO:0000155">
    <property type="term" value="F:phosphorelay sensor kinase activity"/>
    <property type="evidence" value="ECO:0007669"/>
    <property type="project" value="InterPro"/>
</dbReference>
<comment type="subunit">
    <text evidence="9">At low DSF concentrations, interacts with RpfF.</text>
</comment>
<gene>
    <name evidence="15" type="ORF">CRP01_32435</name>
</gene>
<dbReference type="InterPro" id="IPR011110">
    <property type="entry name" value="Reg_prop"/>
</dbReference>
<dbReference type="Gene3D" id="2.60.40.10">
    <property type="entry name" value="Immunoglobulins"/>
    <property type="match status" value="1"/>
</dbReference>
<keyword evidence="12" id="KW-0472">Membrane</keyword>
<feature type="domain" description="Histidine kinase" evidence="13">
    <location>
        <begin position="946"/>
        <end position="1164"/>
    </location>
</feature>
<dbReference type="SUPFAM" id="SSF55874">
    <property type="entry name" value="ATPase domain of HSP90 chaperone/DNA topoisomerase II/histidine kinase"/>
    <property type="match status" value="1"/>
</dbReference>
<dbReference type="InterPro" id="IPR001789">
    <property type="entry name" value="Sig_transdc_resp-reg_receiver"/>
</dbReference>
<evidence type="ECO:0000256" key="6">
    <source>
        <dbReference type="ARBA" id="ARBA00022777"/>
    </source>
</evidence>
<keyword evidence="4" id="KW-0808">Transferase</keyword>
<dbReference type="Gene3D" id="2.130.10.10">
    <property type="entry name" value="YVTN repeat-like/Quinoprotein amine dehydrogenase"/>
    <property type="match status" value="5"/>
</dbReference>
<dbReference type="Pfam" id="PF00072">
    <property type="entry name" value="Response_reg"/>
    <property type="match status" value="1"/>
</dbReference>
<dbReference type="SUPFAM" id="SSF63829">
    <property type="entry name" value="Calcium-dependent phosphotriesterase"/>
    <property type="match status" value="2"/>
</dbReference>
<dbReference type="CDD" id="cd16922">
    <property type="entry name" value="HATPase_EvgS-ArcB-TorS-like"/>
    <property type="match status" value="1"/>
</dbReference>
<dbReference type="PROSITE" id="PS50109">
    <property type="entry name" value="HIS_KIN"/>
    <property type="match status" value="1"/>
</dbReference>
<dbReference type="EMBL" id="PDUD01000041">
    <property type="protein sequence ID" value="PHN02354.1"/>
    <property type="molecule type" value="Genomic_DNA"/>
</dbReference>
<evidence type="ECO:0000256" key="7">
    <source>
        <dbReference type="ARBA" id="ARBA00022840"/>
    </source>
</evidence>
<evidence type="ECO:0000256" key="5">
    <source>
        <dbReference type="ARBA" id="ARBA00022741"/>
    </source>
</evidence>
<dbReference type="InterPro" id="IPR013783">
    <property type="entry name" value="Ig-like_fold"/>
</dbReference>
<dbReference type="PROSITE" id="PS50110">
    <property type="entry name" value="RESPONSE_REGULATORY"/>
    <property type="match status" value="1"/>
</dbReference>
<dbReference type="Gene3D" id="1.10.287.130">
    <property type="match status" value="1"/>
</dbReference>
<dbReference type="Pfam" id="PF07494">
    <property type="entry name" value="Reg_prop"/>
    <property type="match status" value="11"/>
</dbReference>
<keyword evidence="12" id="KW-0812">Transmembrane</keyword>
<evidence type="ECO:0000313" key="16">
    <source>
        <dbReference type="Proteomes" id="UP000223913"/>
    </source>
</evidence>
<dbReference type="GO" id="GO:0005524">
    <property type="term" value="F:ATP binding"/>
    <property type="evidence" value="ECO:0007669"/>
    <property type="project" value="UniProtKB-KW"/>
</dbReference>
<dbReference type="EC" id="2.7.13.3" evidence="2"/>
<dbReference type="PANTHER" id="PTHR43547">
    <property type="entry name" value="TWO-COMPONENT HISTIDINE KINASE"/>
    <property type="match status" value="1"/>
</dbReference>
<dbReference type="Pfam" id="PF02518">
    <property type="entry name" value="HATPase_c"/>
    <property type="match status" value="1"/>
</dbReference>
<proteinExistence type="predicted"/>
<organism evidence="15 16">
    <name type="scientific">Flavilitoribacter nigricans (strain ATCC 23147 / DSM 23189 / NBRC 102662 / NCIMB 1420 / SS-2)</name>
    <name type="common">Lewinella nigricans</name>
    <dbReference type="NCBI Taxonomy" id="1122177"/>
    <lineage>
        <taxon>Bacteria</taxon>
        <taxon>Pseudomonadati</taxon>
        <taxon>Bacteroidota</taxon>
        <taxon>Saprospiria</taxon>
        <taxon>Saprospirales</taxon>
        <taxon>Lewinellaceae</taxon>
        <taxon>Flavilitoribacter</taxon>
    </lineage>
</organism>
<dbReference type="CDD" id="cd00082">
    <property type="entry name" value="HisKA"/>
    <property type="match status" value="1"/>
</dbReference>
<protein>
    <recommendedName>
        <fullName evidence="10">Sensory/regulatory protein RpfC</fullName>
        <ecNumber evidence="2">2.7.13.3</ecNumber>
    </recommendedName>
</protein>
<dbReference type="InterPro" id="IPR005467">
    <property type="entry name" value="His_kinase_dom"/>
</dbReference>
<dbReference type="SMART" id="SM00387">
    <property type="entry name" value="HATPase_c"/>
    <property type="match status" value="1"/>
</dbReference>
<evidence type="ECO:0000259" key="13">
    <source>
        <dbReference type="PROSITE" id="PS50109"/>
    </source>
</evidence>
<keyword evidence="6" id="KW-0418">Kinase</keyword>
<evidence type="ECO:0000256" key="9">
    <source>
        <dbReference type="ARBA" id="ARBA00064003"/>
    </source>
</evidence>
<dbReference type="InterPro" id="IPR015943">
    <property type="entry name" value="WD40/YVTN_repeat-like_dom_sf"/>
</dbReference>
<comment type="catalytic activity">
    <reaction evidence="1">
        <text>ATP + protein L-histidine = ADP + protein N-phospho-L-histidine.</text>
        <dbReference type="EC" id="2.7.13.3"/>
    </reaction>
</comment>
<name>A0A2D0N1G2_FLAN2</name>
<feature type="modified residue" description="4-aspartylphosphate" evidence="11">
    <location>
        <position position="1242"/>
    </location>
</feature>
<evidence type="ECO:0000256" key="10">
    <source>
        <dbReference type="ARBA" id="ARBA00068150"/>
    </source>
</evidence>
<comment type="caution">
    <text evidence="15">The sequence shown here is derived from an EMBL/GenBank/DDBJ whole genome shotgun (WGS) entry which is preliminary data.</text>
</comment>
<dbReference type="SUPFAM" id="SSF47384">
    <property type="entry name" value="Homodimeric domain of signal transducing histidine kinase"/>
    <property type="match status" value="1"/>
</dbReference>
<evidence type="ECO:0000256" key="4">
    <source>
        <dbReference type="ARBA" id="ARBA00022679"/>
    </source>
</evidence>
<dbReference type="FunFam" id="1.10.287.130:FF:000002">
    <property type="entry name" value="Two-component osmosensing histidine kinase"/>
    <property type="match status" value="1"/>
</dbReference>
<dbReference type="InterPro" id="IPR011123">
    <property type="entry name" value="Y_Y_Y"/>
</dbReference>
<feature type="domain" description="Response regulatory" evidence="14">
    <location>
        <begin position="1191"/>
        <end position="1313"/>
    </location>
</feature>
<dbReference type="Pfam" id="PF07495">
    <property type="entry name" value="Y_Y_Y"/>
    <property type="match status" value="1"/>
</dbReference>
<evidence type="ECO:0000259" key="14">
    <source>
        <dbReference type="PROSITE" id="PS50110"/>
    </source>
</evidence>
<dbReference type="InterPro" id="IPR036097">
    <property type="entry name" value="HisK_dim/P_sf"/>
</dbReference>
<dbReference type="InterPro" id="IPR036890">
    <property type="entry name" value="HATPase_C_sf"/>
</dbReference>
<keyword evidence="12" id="KW-1133">Transmembrane helix</keyword>
<dbReference type="Proteomes" id="UP000223913">
    <property type="component" value="Unassembled WGS sequence"/>
</dbReference>
<keyword evidence="8" id="KW-0902">Two-component regulatory system</keyword>
<dbReference type="InterPro" id="IPR003594">
    <property type="entry name" value="HATPase_dom"/>
</dbReference>
<reference evidence="15 16" key="1">
    <citation type="submission" date="2017-10" db="EMBL/GenBank/DDBJ databases">
        <title>The draft genome sequence of Lewinella nigricans NBRC 102662.</title>
        <authorList>
            <person name="Wang K."/>
        </authorList>
    </citation>
    <scope>NUCLEOTIDE SEQUENCE [LARGE SCALE GENOMIC DNA]</scope>
    <source>
        <strain evidence="15 16">NBRC 102662</strain>
    </source>
</reference>
<evidence type="ECO:0000256" key="8">
    <source>
        <dbReference type="ARBA" id="ARBA00023012"/>
    </source>
</evidence>
<evidence type="ECO:0000256" key="12">
    <source>
        <dbReference type="SAM" id="Phobius"/>
    </source>
</evidence>
<dbReference type="SUPFAM" id="SSF52172">
    <property type="entry name" value="CheY-like"/>
    <property type="match status" value="1"/>
</dbReference>
<dbReference type="PANTHER" id="PTHR43547:SF2">
    <property type="entry name" value="HYBRID SIGNAL TRANSDUCTION HISTIDINE KINASE C"/>
    <property type="match status" value="1"/>
</dbReference>
<evidence type="ECO:0000256" key="1">
    <source>
        <dbReference type="ARBA" id="ARBA00000085"/>
    </source>
</evidence>
<dbReference type="InterPro" id="IPR004358">
    <property type="entry name" value="Sig_transdc_His_kin-like_C"/>
</dbReference>
<dbReference type="Gene3D" id="3.30.565.10">
    <property type="entry name" value="Histidine kinase-like ATPase, C-terminal domain"/>
    <property type="match status" value="1"/>
</dbReference>